<organism evidence="2">
    <name type="scientific">viral metagenome</name>
    <dbReference type="NCBI Taxonomy" id="1070528"/>
    <lineage>
        <taxon>unclassified sequences</taxon>
        <taxon>metagenomes</taxon>
        <taxon>organismal metagenomes</taxon>
    </lineage>
</organism>
<dbReference type="GO" id="GO:0051999">
    <property type="term" value="P:mannosyl-inositol phosphorylceramide biosynthetic process"/>
    <property type="evidence" value="ECO:0007669"/>
    <property type="project" value="TreeGrafter"/>
</dbReference>
<dbReference type="Pfam" id="PF04488">
    <property type="entry name" value="Gly_transf_sug"/>
    <property type="match status" value="1"/>
</dbReference>
<dbReference type="InterPro" id="IPR029044">
    <property type="entry name" value="Nucleotide-diphossugar_trans"/>
</dbReference>
<accession>A0A6C0KKF2</accession>
<sequence length="479" mass="56417">MNIAVLTYGQYRAAEEWFEKNILTLKSMFSEPNTTFDIYILTNKEDKSNYSESLETYVKGVIAKHGINLKMHEFWEDFQDCYAVEDEIRTYIKTLAKAEGKESIGSLGLMEYRRYILLKRFEVLSTSIQYDAVLYNRIFDTSQKLLRPILPLIKEPRYSETLYFFMDHFFMGSKETMKRLLSFGSTTENYKPFVWTSELTQEFAEFDCVLAQTKPIFCQETQLFQYIRKTFKIWKSIRYDFNAPADTPNNKSAYLSIRFERINIIPKRILQIAIGDAYVGSLPLEDVKQHILQNHNTEYEYTLFTDDACKKFLKESFPEYSNLYTSLQKPQYKSDLIRYLYLYKNGGYYIDIDLLPLLRLYTIFESAKCAPLFFTVGAHTNSKKNTFELCNGFIGAKPGNPIFLELVKLMEQEPNPEDYGMNVKRLYKTISSRHSMTPFQMENSIYLFREVQHMGKYYIVNKKEIIVHSNGHGYPQKKV</sequence>
<keyword evidence="1" id="KW-0808">Transferase</keyword>
<protein>
    <recommendedName>
        <fullName evidence="3">Alpha 1,4-glycosyltransferase domain-containing protein</fullName>
    </recommendedName>
</protein>
<dbReference type="GO" id="GO:0016020">
    <property type="term" value="C:membrane"/>
    <property type="evidence" value="ECO:0007669"/>
    <property type="project" value="GOC"/>
</dbReference>
<dbReference type="EMBL" id="MN740934">
    <property type="protein sequence ID" value="QHU18492.1"/>
    <property type="molecule type" value="Genomic_DNA"/>
</dbReference>
<evidence type="ECO:0008006" key="3">
    <source>
        <dbReference type="Google" id="ProtNLM"/>
    </source>
</evidence>
<name>A0A6C0KKF2_9ZZZZ</name>
<evidence type="ECO:0000256" key="1">
    <source>
        <dbReference type="ARBA" id="ARBA00022679"/>
    </source>
</evidence>
<dbReference type="GO" id="GO:0000030">
    <property type="term" value="F:mannosyltransferase activity"/>
    <property type="evidence" value="ECO:0007669"/>
    <property type="project" value="TreeGrafter"/>
</dbReference>
<evidence type="ECO:0000313" key="2">
    <source>
        <dbReference type="EMBL" id="QHU18492.1"/>
    </source>
</evidence>
<dbReference type="SUPFAM" id="SSF53448">
    <property type="entry name" value="Nucleotide-diphospho-sugar transferases"/>
    <property type="match status" value="1"/>
</dbReference>
<dbReference type="AlphaFoldDB" id="A0A6C0KKF2"/>
<dbReference type="PANTHER" id="PTHR32385:SF15">
    <property type="entry name" value="INOSITOL PHOSPHOCERAMIDE MANNOSYLTRANSFERASE 1"/>
    <property type="match status" value="1"/>
</dbReference>
<proteinExistence type="predicted"/>
<dbReference type="InterPro" id="IPR051706">
    <property type="entry name" value="Glycosyltransferase_domain"/>
</dbReference>
<dbReference type="Gene3D" id="3.90.550.20">
    <property type="match status" value="1"/>
</dbReference>
<reference evidence="2" key="1">
    <citation type="journal article" date="2020" name="Nature">
        <title>Giant virus diversity and host interactions through global metagenomics.</title>
        <authorList>
            <person name="Schulz F."/>
            <person name="Roux S."/>
            <person name="Paez-Espino D."/>
            <person name="Jungbluth S."/>
            <person name="Walsh D.A."/>
            <person name="Denef V.J."/>
            <person name="McMahon K.D."/>
            <person name="Konstantinidis K.T."/>
            <person name="Eloe-Fadrosh E.A."/>
            <person name="Kyrpides N.C."/>
            <person name="Woyke T."/>
        </authorList>
    </citation>
    <scope>NUCLEOTIDE SEQUENCE</scope>
    <source>
        <strain evidence="2">GVMAG-S-3300013006-138</strain>
    </source>
</reference>
<dbReference type="InterPro" id="IPR007577">
    <property type="entry name" value="GlycoTrfase_DXD_sugar-bd_CS"/>
</dbReference>
<dbReference type="PANTHER" id="PTHR32385">
    <property type="entry name" value="MANNOSYL PHOSPHORYLINOSITOL CERAMIDE SYNTHASE"/>
    <property type="match status" value="1"/>
</dbReference>